<keyword evidence="1" id="KW-1133">Transmembrane helix</keyword>
<sequence>MVTEWPFRWADVHGCEIVTRIAAHPDPLSQGAGCSGCGIVIRIAAQRDEETKHAIQTTITLCSAKTTLTTATRPTYERLRASDGAETMKTVRPVGPDSREVTVPLNSLHYTIGPAIAVAATAVLVAVCRWVFTPTRTRGNPDVSLYHADFGMLVPIATLRTPSEADRMRQLLRQHGIRSTSGAAALGPIQVNADGKIRRHHTSAWHVMVFPEDSMRARAVVAGTERDWA</sequence>
<dbReference type="Proteomes" id="UP000199013">
    <property type="component" value="Unassembled WGS sequence"/>
</dbReference>
<name>A0A1C3PF96_9ACTN</name>
<organism evidence="2 3">
    <name type="scientific">Candidatus Protofrankia californiensis</name>
    <dbReference type="NCBI Taxonomy" id="1839754"/>
    <lineage>
        <taxon>Bacteria</taxon>
        <taxon>Bacillati</taxon>
        <taxon>Actinomycetota</taxon>
        <taxon>Actinomycetes</taxon>
        <taxon>Frankiales</taxon>
        <taxon>Frankiaceae</taxon>
        <taxon>Protofrankia</taxon>
    </lineage>
</organism>
<keyword evidence="3" id="KW-1185">Reference proteome</keyword>
<evidence type="ECO:0000313" key="2">
    <source>
        <dbReference type="EMBL" id="SBW28298.1"/>
    </source>
</evidence>
<keyword evidence="1" id="KW-0472">Membrane</keyword>
<evidence type="ECO:0000256" key="1">
    <source>
        <dbReference type="SAM" id="Phobius"/>
    </source>
</evidence>
<reference evidence="3" key="1">
    <citation type="submission" date="2016-02" db="EMBL/GenBank/DDBJ databases">
        <authorList>
            <person name="Wibberg D."/>
        </authorList>
    </citation>
    <scope>NUCLEOTIDE SEQUENCE [LARGE SCALE GENOMIC DNA]</scope>
</reference>
<proteinExistence type="predicted"/>
<dbReference type="AlphaFoldDB" id="A0A1C3PF96"/>
<dbReference type="EMBL" id="FLUV01002338">
    <property type="protein sequence ID" value="SBW28298.1"/>
    <property type="molecule type" value="Genomic_DNA"/>
</dbReference>
<feature type="transmembrane region" description="Helical" evidence="1">
    <location>
        <begin position="112"/>
        <end position="132"/>
    </location>
</feature>
<accession>A0A1C3PF96</accession>
<evidence type="ECO:0000313" key="3">
    <source>
        <dbReference type="Proteomes" id="UP000199013"/>
    </source>
</evidence>
<gene>
    <name evidence="2" type="ORF">FDG2_5637</name>
</gene>
<protein>
    <submittedName>
        <fullName evidence="2">Uncharacterized protein</fullName>
    </submittedName>
</protein>
<keyword evidence="1" id="KW-0812">Transmembrane</keyword>